<dbReference type="RefSeq" id="WP_124026261.1">
    <property type="nucleotide sequence ID" value="NZ_JBHRSN010000005.1"/>
</dbReference>
<keyword evidence="2" id="KW-1133">Transmembrane helix</keyword>
<evidence type="ECO:0000313" key="6">
    <source>
        <dbReference type="Proteomes" id="UP000275281"/>
    </source>
</evidence>
<evidence type="ECO:0000259" key="4">
    <source>
        <dbReference type="Pfam" id="PF16537"/>
    </source>
</evidence>
<keyword evidence="6" id="KW-1185">Reference proteome</keyword>
<dbReference type="Pfam" id="PF16537">
    <property type="entry name" value="T2SSB"/>
    <property type="match status" value="1"/>
</dbReference>
<evidence type="ECO:0000259" key="3">
    <source>
        <dbReference type="Pfam" id="PF11871"/>
    </source>
</evidence>
<feature type="domain" description="Type II secretion system protein GspB C-terminal" evidence="4">
    <location>
        <begin position="274"/>
        <end position="333"/>
    </location>
</feature>
<feature type="compositionally biased region" description="Polar residues" evidence="1">
    <location>
        <begin position="171"/>
        <end position="188"/>
    </location>
</feature>
<keyword evidence="2" id="KW-0812">Transmembrane</keyword>
<name>A0A3N5Y469_9ALTE</name>
<sequence>MSECISVSQLQPGMVIVRITEQNGPVKIKKSGLVTSNDMIRGLSEMGVLAVEIDPEQTVELEAESVTAEPTGSTQTQALLKGQYDRQGHYDNQLADQFNRNLFLPSVQGIPSMWMVYFRQSLLIIMIVLLGGGVGFAGATYTLWWPLYEQSAPVVEQQAAPSIPTEIATGKPTQTVNTEPTESDTQPVPAQPVEETPRAIEEAEDDISEGTLLTQTPDDEPVQVSPEILRRFNQAVEALDNESSSRDETPQVAVRQGSDVQRIDQLPVRVMTTLPTMTFSAHMYASRPSDRWVRVNGLRLQEGDWIDDKVRIVNIEAQRVILEYQDEVFSMAALTDW</sequence>
<keyword evidence="2" id="KW-0472">Membrane</keyword>
<feature type="region of interest" description="Disordered" evidence="1">
    <location>
        <begin position="167"/>
        <end position="193"/>
    </location>
</feature>
<dbReference type="InterPro" id="IPR032389">
    <property type="entry name" value="GspB_C"/>
</dbReference>
<dbReference type="Pfam" id="PF11871">
    <property type="entry name" value="DUF3391"/>
    <property type="match status" value="1"/>
</dbReference>
<feature type="domain" description="DUF3391" evidence="3">
    <location>
        <begin position="5"/>
        <end position="77"/>
    </location>
</feature>
<organism evidence="5 6">
    <name type="scientific">Alteromonas sediminis</name>
    <dbReference type="NCBI Taxonomy" id="2259342"/>
    <lineage>
        <taxon>Bacteria</taxon>
        <taxon>Pseudomonadati</taxon>
        <taxon>Pseudomonadota</taxon>
        <taxon>Gammaproteobacteria</taxon>
        <taxon>Alteromonadales</taxon>
        <taxon>Alteromonadaceae</taxon>
        <taxon>Alteromonas/Salinimonas group</taxon>
        <taxon>Alteromonas</taxon>
    </lineage>
</organism>
<feature type="transmembrane region" description="Helical" evidence="2">
    <location>
        <begin position="122"/>
        <end position="145"/>
    </location>
</feature>
<proteinExistence type="predicted"/>
<gene>
    <name evidence="5" type="ORF">DRW07_02300</name>
</gene>
<evidence type="ECO:0000256" key="1">
    <source>
        <dbReference type="SAM" id="MobiDB-lite"/>
    </source>
</evidence>
<protein>
    <submittedName>
        <fullName evidence="5">DUF3391 domain-containing protein</fullName>
    </submittedName>
</protein>
<comment type="caution">
    <text evidence="5">The sequence shown here is derived from an EMBL/GenBank/DDBJ whole genome shotgun (WGS) entry which is preliminary data.</text>
</comment>
<evidence type="ECO:0000256" key="2">
    <source>
        <dbReference type="SAM" id="Phobius"/>
    </source>
</evidence>
<dbReference type="Proteomes" id="UP000275281">
    <property type="component" value="Unassembled WGS sequence"/>
</dbReference>
<dbReference type="GO" id="GO:0015627">
    <property type="term" value="C:type II protein secretion system complex"/>
    <property type="evidence" value="ECO:0007669"/>
    <property type="project" value="InterPro"/>
</dbReference>
<accession>A0A3N5Y469</accession>
<reference evidence="5 6" key="1">
    <citation type="submission" date="2018-11" db="EMBL/GenBank/DDBJ databases">
        <authorList>
            <person name="Ye M.-Q."/>
            <person name="Du Z.-J."/>
        </authorList>
    </citation>
    <scope>NUCLEOTIDE SEQUENCE [LARGE SCALE GENOMIC DNA]</scope>
    <source>
        <strain evidence="5 6">U0105</strain>
    </source>
</reference>
<evidence type="ECO:0000313" key="5">
    <source>
        <dbReference type="EMBL" id="RPJ68260.1"/>
    </source>
</evidence>
<dbReference type="AlphaFoldDB" id="A0A3N5Y469"/>
<dbReference type="InterPro" id="IPR021812">
    <property type="entry name" value="DUF3391"/>
</dbReference>
<dbReference type="OrthoDB" id="5432325at2"/>
<dbReference type="EMBL" id="RPOK01000001">
    <property type="protein sequence ID" value="RPJ68260.1"/>
    <property type="molecule type" value="Genomic_DNA"/>
</dbReference>